<dbReference type="GO" id="GO:0043565">
    <property type="term" value="F:sequence-specific DNA binding"/>
    <property type="evidence" value="ECO:0007669"/>
    <property type="project" value="InterPro"/>
</dbReference>
<proteinExistence type="predicted"/>
<keyword evidence="1" id="KW-0805">Transcription regulation</keyword>
<dbReference type="SMART" id="SM00342">
    <property type="entry name" value="HTH_ARAC"/>
    <property type="match status" value="1"/>
</dbReference>
<dbReference type="EMBL" id="CP056794">
    <property type="protein sequence ID" value="QLY97269.1"/>
    <property type="molecule type" value="Genomic_DNA"/>
</dbReference>
<name>A0A6D0DAU1_ECOLX</name>
<evidence type="ECO:0000313" key="8">
    <source>
        <dbReference type="Proteomes" id="UP000512182"/>
    </source>
</evidence>
<reference evidence="6 8" key="2">
    <citation type="submission" date="2020-06" db="EMBL/GenBank/DDBJ databases">
        <title>REHAB project genomes.</title>
        <authorList>
            <person name="Shaw L.P."/>
        </authorList>
    </citation>
    <scope>NUCLEOTIDE SEQUENCE [LARGE SCALE GENOMIC DNA]</scope>
    <source>
        <strain evidence="6 8">RHBSTW-00177</strain>
    </source>
</reference>
<dbReference type="Pfam" id="PF12833">
    <property type="entry name" value="HTH_18"/>
    <property type="match status" value="1"/>
</dbReference>
<dbReference type="InterPro" id="IPR018060">
    <property type="entry name" value="HTH_AraC"/>
</dbReference>
<keyword evidence="2" id="KW-0238">DNA-binding</keyword>
<feature type="domain" description="HTH araC/xylS-type" evidence="4">
    <location>
        <begin position="26"/>
        <end position="73"/>
    </location>
</feature>
<gene>
    <name evidence="5" type="ORF">C3F40_28545</name>
    <name evidence="6" type="ORF">HV109_11895</name>
</gene>
<sequence length="77" mass="8484">MNKTKGCLIANFATVPAKAFIAARIVLEAKRMLAHTGLPVGTIAQTLGFEETTHFSKFFKRVADLTLGEFRLKQTES</sequence>
<dbReference type="PROSITE" id="PS01124">
    <property type="entry name" value="HTH_ARAC_FAMILY_2"/>
    <property type="match status" value="1"/>
</dbReference>
<dbReference type="AlphaFoldDB" id="A0A6D0DAU1"/>
<evidence type="ECO:0000313" key="6">
    <source>
        <dbReference type="EMBL" id="QLY97269.1"/>
    </source>
</evidence>
<dbReference type="Gene3D" id="1.10.10.60">
    <property type="entry name" value="Homeodomain-like"/>
    <property type="match status" value="1"/>
</dbReference>
<reference evidence="5 7" key="1">
    <citation type="journal article" date="2018" name="MBio">
        <title>Genomic Analysis of Hospital Plumbing Reveals Diverse Reservoir of Bacterial Plasmids Conferring Carbapenem Resistance.</title>
        <authorList>
            <consortium name="NISC Comparative Sequencing Program"/>
            <person name="Weingarten R.A."/>
            <person name="Johnson R.C."/>
            <person name="Conlan S."/>
            <person name="Ramsburg A.M."/>
            <person name="Dekker J.P."/>
            <person name="Lau A.F."/>
            <person name="Khil P."/>
            <person name="Odom R.T."/>
            <person name="Deming C."/>
            <person name="Park M."/>
            <person name="Thomas P.J."/>
            <person name="Henderson D.K."/>
            <person name="Palmore T.N."/>
            <person name="Segre J.A."/>
            <person name="Frank K.M."/>
        </authorList>
    </citation>
    <scope>NUCLEOTIDE SEQUENCE [LARGE SCALE GENOMIC DNA]</scope>
    <source>
        <strain evidence="5 7">ECONIH4</strain>
        <plasmid evidence="5">pECO-816c</plasmid>
        <plasmid evidence="7">peco-816c</plasmid>
    </source>
</reference>
<accession>A0A6D0DAU1</accession>
<dbReference type="Proteomes" id="UP000512182">
    <property type="component" value="Chromosome"/>
</dbReference>
<dbReference type="PANTHER" id="PTHR43280:SF32">
    <property type="entry name" value="TRANSCRIPTIONAL REGULATORY PROTEIN"/>
    <property type="match status" value="1"/>
</dbReference>
<keyword evidence="5" id="KW-0614">Plasmid</keyword>
<evidence type="ECO:0000256" key="3">
    <source>
        <dbReference type="ARBA" id="ARBA00023163"/>
    </source>
</evidence>
<evidence type="ECO:0000256" key="1">
    <source>
        <dbReference type="ARBA" id="ARBA00023015"/>
    </source>
</evidence>
<dbReference type="PANTHER" id="PTHR43280">
    <property type="entry name" value="ARAC-FAMILY TRANSCRIPTIONAL REGULATOR"/>
    <property type="match status" value="1"/>
</dbReference>
<protein>
    <submittedName>
        <fullName evidence="6">AraC family transcriptional regulator</fullName>
    </submittedName>
</protein>
<geneLocation type="plasmid" evidence="5">
    <name>pECO-816c</name>
</geneLocation>
<dbReference type="Proteomes" id="UP000239554">
    <property type="component" value="Plasmid pECO-816c"/>
</dbReference>
<dbReference type="SUPFAM" id="SSF46689">
    <property type="entry name" value="Homeodomain-like"/>
    <property type="match status" value="1"/>
</dbReference>
<dbReference type="InterPro" id="IPR009057">
    <property type="entry name" value="Homeodomain-like_sf"/>
</dbReference>
<organism evidence="6 8">
    <name type="scientific">Escherichia coli</name>
    <dbReference type="NCBI Taxonomy" id="562"/>
    <lineage>
        <taxon>Bacteria</taxon>
        <taxon>Pseudomonadati</taxon>
        <taxon>Pseudomonadota</taxon>
        <taxon>Gammaproteobacteria</taxon>
        <taxon>Enterobacterales</taxon>
        <taxon>Enterobacteriaceae</taxon>
        <taxon>Escherichia</taxon>
    </lineage>
</organism>
<dbReference type="RefSeq" id="WP_089617563.1">
    <property type="nucleotide sequence ID" value="NZ_BFMJ01000160.1"/>
</dbReference>
<keyword evidence="3" id="KW-0804">Transcription</keyword>
<evidence type="ECO:0000259" key="4">
    <source>
        <dbReference type="PROSITE" id="PS01124"/>
    </source>
</evidence>
<geneLocation type="plasmid" evidence="7">
    <name>peco-816c</name>
</geneLocation>
<evidence type="ECO:0000313" key="7">
    <source>
        <dbReference type="Proteomes" id="UP000239554"/>
    </source>
</evidence>
<dbReference type="GO" id="GO:0003700">
    <property type="term" value="F:DNA-binding transcription factor activity"/>
    <property type="evidence" value="ECO:0007669"/>
    <property type="project" value="InterPro"/>
</dbReference>
<evidence type="ECO:0000313" key="5">
    <source>
        <dbReference type="EMBL" id="AUY05573.1"/>
    </source>
</evidence>
<dbReference type="EMBL" id="CP026403">
    <property type="protein sequence ID" value="AUY05573.1"/>
    <property type="molecule type" value="Genomic_DNA"/>
</dbReference>
<evidence type="ECO:0000256" key="2">
    <source>
        <dbReference type="ARBA" id="ARBA00023125"/>
    </source>
</evidence>